<dbReference type="Proteomes" id="UP000266273">
    <property type="component" value="Unassembled WGS sequence"/>
</dbReference>
<sequence length="132" mass="14999">MTKNEIADMFITHIFRELYDCYVLPKNLRYQDIKQRADLSNLNKDEHNYHLIFNSTVIWLHANGFINSDAQPHLDIAKFTISDKGLAALNGRLPASLGGKGRLRDWITNTVEQASQTAVIEAGRHLVTQFSS</sequence>
<dbReference type="RefSeq" id="WP_119062105.1">
    <property type="nucleotide sequence ID" value="NZ_QXDF01000002.1"/>
</dbReference>
<evidence type="ECO:0000313" key="2">
    <source>
        <dbReference type="Proteomes" id="UP000266273"/>
    </source>
</evidence>
<gene>
    <name evidence="1" type="ORF">BXY53_2315</name>
</gene>
<dbReference type="EMBL" id="QXDF01000002">
    <property type="protein sequence ID" value="RIA47748.1"/>
    <property type="molecule type" value="Genomic_DNA"/>
</dbReference>
<keyword evidence="2" id="KW-1185">Reference proteome</keyword>
<reference evidence="1 2" key="1">
    <citation type="submission" date="2018-08" db="EMBL/GenBank/DDBJ databases">
        <title>Genomic Encyclopedia of Archaeal and Bacterial Type Strains, Phase II (KMG-II): from individual species to whole genera.</title>
        <authorList>
            <person name="Goeker M."/>
        </authorList>
    </citation>
    <scope>NUCLEOTIDE SEQUENCE [LARGE SCALE GENOMIC DNA]</scope>
    <source>
        <strain evidence="1 2">DSM 5002</strain>
    </source>
</reference>
<accession>A0A397PFL4</accession>
<dbReference type="AlphaFoldDB" id="A0A397PFL4"/>
<comment type="caution">
    <text evidence="1">The sequence shown here is derived from an EMBL/GenBank/DDBJ whole genome shotgun (WGS) entry which is preliminary data.</text>
</comment>
<evidence type="ECO:0000313" key="1">
    <source>
        <dbReference type="EMBL" id="RIA47748.1"/>
    </source>
</evidence>
<proteinExistence type="predicted"/>
<protein>
    <submittedName>
        <fullName evidence="1">Uncharacterized protein</fullName>
    </submittedName>
</protein>
<organism evidence="1 2">
    <name type="scientific">Dichotomicrobium thermohalophilum</name>
    <dbReference type="NCBI Taxonomy" id="933063"/>
    <lineage>
        <taxon>Bacteria</taxon>
        <taxon>Pseudomonadati</taxon>
        <taxon>Pseudomonadota</taxon>
        <taxon>Alphaproteobacteria</taxon>
        <taxon>Hyphomicrobiales</taxon>
        <taxon>Hyphomicrobiaceae</taxon>
        <taxon>Dichotomicrobium</taxon>
    </lineage>
</organism>
<name>A0A397PFL4_9HYPH</name>